<dbReference type="GO" id="GO:0005789">
    <property type="term" value="C:endoplasmic reticulum membrane"/>
    <property type="evidence" value="ECO:0000318"/>
    <property type="project" value="GO_Central"/>
</dbReference>
<evidence type="ECO:0000256" key="11">
    <source>
        <dbReference type="RuleBase" id="RU361115"/>
    </source>
</evidence>
<evidence type="ECO:0000313" key="13">
    <source>
        <dbReference type="Proteomes" id="UP000005239"/>
    </source>
</evidence>
<comment type="pathway">
    <text evidence="2">Lipid metabolism; fatty acid biosynthesis.</text>
</comment>
<evidence type="ECO:0000256" key="9">
    <source>
        <dbReference type="ARBA" id="ARBA00023136"/>
    </source>
</evidence>
<keyword evidence="6 11" id="KW-0276">Fatty acid metabolism</keyword>
<evidence type="ECO:0000256" key="2">
    <source>
        <dbReference type="ARBA" id="ARBA00005194"/>
    </source>
</evidence>
<evidence type="ECO:0000256" key="3">
    <source>
        <dbReference type="ARBA" id="ARBA00022516"/>
    </source>
</evidence>
<dbReference type="InterPro" id="IPR002076">
    <property type="entry name" value="ELO_fam"/>
</dbReference>
<dbReference type="OrthoDB" id="10259681at2759"/>
<dbReference type="Pfam" id="PF01151">
    <property type="entry name" value="ELO"/>
    <property type="match status" value="1"/>
</dbReference>
<protein>
    <recommendedName>
        <fullName evidence="11">Elongation of very long chain fatty acids protein</fullName>
        <ecNumber evidence="11">2.3.1.199</ecNumber>
    </recommendedName>
    <alternativeName>
        <fullName evidence="11">Very-long-chain 3-oxoacyl-CoA synthase</fullName>
    </alternativeName>
</protein>
<feature type="transmembrane region" description="Helical" evidence="11">
    <location>
        <begin position="183"/>
        <end position="202"/>
    </location>
</feature>
<evidence type="ECO:0000256" key="10">
    <source>
        <dbReference type="ARBA" id="ARBA00023160"/>
    </source>
</evidence>
<dbReference type="GO" id="GO:0034626">
    <property type="term" value="P:fatty acid elongation, polyunsaturated fatty acid"/>
    <property type="evidence" value="ECO:0000318"/>
    <property type="project" value="GO_Central"/>
</dbReference>
<dbReference type="GO" id="GO:0019367">
    <property type="term" value="P:fatty acid elongation, saturated fatty acid"/>
    <property type="evidence" value="ECO:0000318"/>
    <property type="project" value="GO_Central"/>
</dbReference>
<reference evidence="13" key="1">
    <citation type="journal article" date="2008" name="Nat. Genet.">
        <title>The Pristionchus pacificus genome provides a unique perspective on nematode lifestyle and parasitism.</title>
        <authorList>
            <person name="Dieterich C."/>
            <person name="Clifton S.W."/>
            <person name="Schuster L.N."/>
            <person name="Chinwalla A."/>
            <person name="Delehaunty K."/>
            <person name="Dinkelacker I."/>
            <person name="Fulton L."/>
            <person name="Fulton R."/>
            <person name="Godfrey J."/>
            <person name="Minx P."/>
            <person name="Mitreva M."/>
            <person name="Roeseler W."/>
            <person name="Tian H."/>
            <person name="Witte H."/>
            <person name="Yang S.P."/>
            <person name="Wilson R.K."/>
            <person name="Sommer R.J."/>
        </authorList>
    </citation>
    <scope>NUCLEOTIDE SEQUENCE [LARGE SCALE GENOMIC DNA]</scope>
    <source>
        <strain evidence="13">PS312</strain>
    </source>
</reference>
<evidence type="ECO:0000256" key="4">
    <source>
        <dbReference type="ARBA" id="ARBA00022679"/>
    </source>
</evidence>
<proteinExistence type="inferred from homology"/>
<dbReference type="GO" id="GO:0009922">
    <property type="term" value="F:fatty acid elongase activity"/>
    <property type="evidence" value="ECO:0000318"/>
    <property type="project" value="GO_Central"/>
</dbReference>
<dbReference type="EC" id="2.3.1.199" evidence="11"/>
<keyword evidence="9 11" id="KW-0472">Membrane</keyword>
<dbReference type="GO" id="GO:0034625">
    <property type="term" value="P:fatty acid elongation, monounsaturated fatty acid"/>
    <property type="evidence" value="ECO:0000318"/>
    <property type="project" value="GO_Central"/>
</dbReference>
<keyword evidence="8 11" id="KW-0443">Lipid metabolism</keyword>
<evidence type="ECO:0000256" key="7">
    <source>
        <dbReference type="ARBA" id="ARBA00022989"/>
    </source>
</evidence>
<comment type="similarity">
    <text evidence="11">Belongs to the ELO family.</text>
</comment>
<keyword evidence="7 11" id="KW-1133">Transmembrane helix</keyword>
<dbReference type="PANTHER" id="PTHR11157:SF30">
    <property type="entry name" value="ELONGATION OF LONG CHAIN FATTY ACIDS PROTEIN 2"/>
    <property type="match status" value="1"/>
</dbReference>
<evidence type="ECO:0000256" key="8">
    <source>
        <dbReference type="ARBA" id="ARBA00023098"/>
    </source>
</evidence>
<dbReference type="GO" id="GO:0030148">
    <property type="term" value="P:sphingolipid biosynthetic process"/>
    <property type="evidence" value="ECO:0000318"/>
    <property type="project" value="GO_Central"/>
</dbReference>
<accession>A0A8R1V170</accession>
<keyword evidence="13" id="KW-1185">Reference proteome</keyword>
<dbReference type="Proteomes" id="UP000005239">
    <property type="component" value="Unassembled WGS sequence"/>
</dbReference>
<evidence type="ECO:0000256" key="5">
    <source>
        <dbReference type="ARBA" id="ARBA00022692"/>
    </source>
</evidence>
<evidence type="ECO:0000313" key="12">
    <source>
        <dbReference type="EnsemblMetazoa" id="PPA45671.1"/>
    </source>
</evidence>
<dbReference type="AlphaFoldDB" id="A0A2A6CLM7"/>
<organism evidence="12 13">
    <name type="scientific">Pristionchus pacificus</name>
    <name type="common">Parasitic nematode worm</name>
    <dbReference type="NCBI Taxonomy" id="54126"/>
    <lineage>
        <taxon>Eukaryota</taxon>
        <taxon>Metazoa</taxon>
        <taxon>Ecdysozoa</taxon>
        <taxon>Nematoda</taxon>
        <taxon>Chromadorea</taxon>
        <taxon>Rhabditida</taxon>
        <taxon>Rhabditina</taxon>
        <taxon>Diplogasteromorpha</taxon>
        <taxon>Diplogasteroidea</taxon>
        <taxon>Neodiplogasteridae</taxon>
        <taxon>Pristionchus</taxon>
    </lineage>
</organism>
<dbReference type="PANTHER" id="PTHR11157">
    <property type="entry name" value="FATTY ACID ACYL TRANSFERASE-RELATED"/>
    <property type="match status" value="1"/>
</dbReference>
<feature type="transmembrane region" description="Helical" evidence="11">
    <location>
        <begin position="48"/>
        <end position="64"/>
    </location>
</feature>
<reference evidence="12" key="2">
    <citation type="submission" date="2022-06" db="UniProtKB">
        <authorList>
            <consortium name="EnsemblMetazoa"/>
        </authorList>
    </citation>
    <scope>IDENTIFICATION</scope>
    <source>
        <strain evidence="12">PS312</strain>
    </source>
</reference>
<keyword evidence="5 11" id="KW-0812">Transmembrane</keyword>
<keyword evidence="4 11" id="KW-0808">Transferase</keyword>
<feature type="transmembrane region" description="Helical" evidence="11">
    <location>
        <begin position="223"/>
        <end position="244"/>
    </location>
</feature>
<feature type="transmembrane region" description="Helical" evidence="11">
    <location>
        <begin position="84"/>
        <end position="105"/>
    </location>
</feature>
<name>A0A2A6CLM7_PRIPA</name>
<keyword evidence="3 11" id="KW-0444">Lipid biosynthesis</keyword>
<comment type="catalytic activity">
    <reaction evidence="11">
        <text>a very-long-chain acyl-CoA + malonyl-CoA + H(+) = a very-long-chain 3-oxoacyl-CoA + CO2 + CoA</text>
        <dbReference type="Rhea" id="RHEA:32727"/>
        <dbReference type="ChEBI" id="CHEBI:15378"/>
        <dbReference type="ChEBI" id="CHEBI:16526"/>
        <dbReference type="ChEBI" id="CHEBI:57287"/>
        <dbReference type="ChEBI" id="CHEBI:57384"/>
        <dbReference type="ChEBI" id="CHEBI:90725"/>
        <dbReference type="ChEBI" id="CHEBI:90736"/>
        <dbReference type="EC" id="2.3.1.199"/>
    </reaction>
</comment>
<dbReference type="EnsemblMetazoa" id="PPA45671.1">
    <property type="protein sequence ID" value="PPA45671.1"/>
    <property type="gene ID" value="WBGene00284040"/>
</dbReference>
<gene>
    <name evidence="12" type="primary">WBGene00284040</name>
</gene>
<accession>A0A2A6CLM7</accession>
<evidence type="ECO:0000256" key="6">
    <source>
        <dbReference type="ARBA" id="ARBA00022832"/>
    </source>
</evidence>
<sequence length="307" mass="35382">MELPRVHELLRIIRPEMTLASNRSPVSYSDVFFGEWEMDKMQHFMEHTHLPISIAITTAYLLMVKFGPQMMANCKAPDLQHALVAWNLALCAYSGISFCLLLPYIMQSYYKGGIIGTLCYNDDFYTNPVSGYVAWLFAMSKGPELIDTVFLIVRKRPVIFMHWYHHSVTFLAGQIFFTEFVPWARYVIIENLFVHTIIYFALRAFGVKTPLWIPKAITCIQNGSLQITQFASAFYLAGHMFYFHLTEGLDNCNNKVDRMWMGCGVLATYIYLFAEYFHNAYIKKQSPTKRKATIDTSAEASDAKKLE</sequence>
<evidence type="ECO:0000256" key="1">
    <source>
        <dbReference type="ARBA" id="ARBA00004141"/>
    </source>
</evidence>
<keyword evidence="10 11" id="KW-0275">Fatty acid biosynthesis</keyword>
<feature type="transmembrane region" description="Helical" evidence="11">
    <location>
        <begin position="259"/>
        <end position="281"/>
    </location>
</feature>
<comment type="subcellular location">
    <subcellularLocation>
        <location evidence="1">Membrane</location>
        <topology evidence="1">Multi-pass membrane protein</topology>
    </subcellularLocation>
</comment>
<dbReference type="GO" id="GO:0042761">
    <property type="term" value="P:very long-chain fatty acid biosynthetic process"/>
    <property type="evidence" value="ECO:0000318"/>
    <property type="project" value="GO_Central"/>
</dbReference>